<evidence type="ECO:0000259" key="1">
    <source>
        <dbReference type="Pfam" id="PF00266"/>
    </source>
</evidence>
<protein>
    <submittedName>
        <fullName evidence="2">Molybdenum cofactor sulfurase</fullName>
    </submittedName>
</protein>
<dbReference type="AlphaFoldDB" id="A0A2V3IHT4"/>
<comment type="caution">
    <text evidence="2">The sequence shown here is derived from an EMBL/GenBank/DDBJ whole genome shotgun (WGS) entry which is preliminary data.</text>
</comment>
<dbReference type="InterPro" id="IPR015421">
    <property type="entry name" value="PyrdxlP-dep_Trfase_major"/>
</dbReference>
<dbReference type="Gene3D" id="3.90.1150.10">
    <property type="entry name" value="Aspartate Aminotransferase, domain 1"/>
    <property type="match status" value="1"/>
</dbReference>
<dbReference type="InterPro" id="IPR000192">
    <property type="entry name" value="Aminotrans_V_dom"/>
</dbReference>
<proteinExistence type="predicted"/>
<feature type="domain" description="Aminotransferase class V" evidence="1">
    <location>
        <begin position="24"/>
        <end position="432"/>
    </location>
</feature>
<keyword evidence="3" id="KW-1185">Reference proteome</keyword>
<sequence>MTDSSAFARLRRKQFSQLDRSNVVYLDYTGACPVPKSLPEQHISNLSSNVYANPHSASLPSSAATAAFHRAKTTVLRFFNARDHELIFTANASSAIHLVAQTFPFQRDSTLYLTADNHNSVLALRESARMARCNTVLIPLESRLTLSQPLSYLYKHNAASSAPSLFAYPAQSNFSGVRHDLQLVHHARSKDIHVLLDAAAYAPTSALDLSRVQADFVPISFYKMFGYPTGIGALIVRKSALSVLRKNWFAGGTVKFVSVASDLHILHDGADAFQDGTVDFLSFPAIVNGIHLLSKIGMPNITKHVATVTHTFLHQIQHMRYANGARMALIYGPNLHDNTIPRGGTVAMDLLDSRGKRMDCHFVEREAGRRGIAIRAGCFCNPGCAERVFDIDGLSVAECVRKGYTAYDCTSGIGCFRVSFGMGTVKKDIKAFLAFVRELCNSYGAKF</sequence>
<dbReference type="Pfam" id="PF00266">
    <property type="entry name" value="Aminotran_5"/>
    <property type="match status" value="1"/>
</dbReference>
<dbReference type="STRING" id="448386.A0A2V3IHT4"/>
<dbReference type="Proteomes" id="UP000247409">
    <property type="component" value="Unassembled WGS sequence"/>
</dbReference>
<dbReference type="InterPro" id="IPR015424">
    <property type="entry name" value="PyrdxlP-dep_Trfase"/>
</dbReference>
<reference evidence="2 3" key="1">
    <citation type="journal article" date="2018" name="Mol. Biol. Evol.">
        <title>Analysis of the draft genome of the red seaweed Gracilariopsis chorda provides insights into genome size evolution in Rhodophyta.</title>
        <authorList>
            <person name="Lee J."/>
            <person name="Yang E.C."/>
            <person name="Graf L."/>
            <person name="Yang J.H."/>
            <person name="Qiu H."/>
            <person name="Zel Zion U."/>
            <person name="Chan C.X."/>
            <person name="Stephens T.G."/>
            <person name="Weber A.P.M."/>
            <person name="Boo G.H."/>
            <person name="Boo S.M."/>
            <person name="Kim K.M."/>
            <person name="Shin Y."/>
            <person name="Jung M."/>
            <person name="Lee S.J."/>
            <person name="Yim H.S."/>
            <person name="Lee J.H."/>
            <person name="Bhattacharya D."/>
            <person name="Yoon H.S."/>
        </authorList>
    </citation>
    <scope>NUCLEOTIDE SEQUENCE [LARGE SCALE GENOMIC DNA]</scope>
    <source>
        <strain evidence="2 3">SKKU-2015</strain>
        <tissue evidence="2">Whole body</tissue>
    </source>
</reference>
<dbReference type="OrthoDB" id="10264306at2759"/>
<dbReference type="PANTHER" id="PTHR14237">
    <property type="entry name" value="MOLYBDOPTERIN COFACTOR SULFURASE MOSC"/>
    <property type="match status" value="1"/>
</dbReference>
<evidence type="ECO:0000313" key="3">
    <source>
        <dbReference type="Proteomes" id="UP000247409"/>
    </source>
</evidence>
<dbReference type="Gene3D" id="3.40.640.10">
    <property type="entry name" value="Type I PLP-dependent aspartate aminotransferase-like (Major domain)"/>
    <property type="match status" value="1"/>
</dbReference>
<organism evidence="2 3">
    <name type="scientific">Gracilariopsis chorda</name>
    <dbReference type="NCBI Taxonomy" id="448386"/>
    <lineage>
        <taxon>Eukaryota</taxon>
        <taxon>Rhodophyta</taxon>
        <taxon>Florideophyceae</taxon>
        <taxon>Rhodymeniophycidae</taxon>
        <taxon>Gracilariales</taxon>
        <taxon>Gracilariaceae</taxon>
        <taxon>Gracilariopsis</taxon>
    </lineage>
</organism>
<gene>
    <name evidence="2" type="ORF">BWQ96_09578</name>
</gene>
<accession>A0A2V3IHT4</accession>
<dbReference type="PANTHER" id="PTHR14237:SF19">
    <property type="entry name" value="MITOCHONDRIAL AMIDOXIME REDUCING COMPONENT 1"/>
    <property type="match status" value="1"/>
</dbReference>
<evidence type="ECO:0000313" key="2">
    <source>
        <dbReference type="EMBL" id="PXF40700.1"/>
    </source>
</evidence>
<dbReference type="EMBL" id="NBIV01000265">
    <property type="protein sequence ID" value="PXF40700.1"/>
    <property type="molecule type" value="Genomic_DNA"/>
</dbReference>
<dbReference type="InterPro" id="IPR015422">
    <property type="entry name" value="PyrdxlP-dep_Trfase_small"/>
</dbReference>
<name>A0A2V3IHT4_9FLOR</name>
<dbReference type="SUPFAM" id="SSF53383">
    <property type="entry name" value="PLP-dependent transferases"/>
    <property type="match status" value="1"/>
</dbReference>